<feature type="transmembrane region" description="Helical" evidence="10">
    <location>
        <begin position="655"/>
        <end position="675"/>
    </location>
</feature>
<feature type="transmembrane region" description="Helical" evidence="10">
    <location>
        <begin position="1248"/>
        <end position="1274"/>
    </location>
</feature>
<keyword evidence="4 10" id="KW-0812">Transmembrane</keyword>
<dbReference type="InterPro" id="IPR010929">
    <property type="entry name" value="PDR_CDR_ABC"/>
</dbReference>
<dbReference type="CDD" id="cd03232">
    <property type="entry name" value="ABCG_PDR_domain2"/>
    <property type="match status" value="1"/>
</dbReference>
<comment type="similarity">
    <text evidence="2">Belongs to the ABC transporter superfamily. ABCG family. PDR (TC 3.A.1.205) subfamily.</text>
</comment>
<dbReference type="InterPro" id="IPR017871">
    <property type="entry name" value="ABC_transporter-like_CS"/>
</dbReference>
<sequence length="1467" mass="163680">MKSLRRDGAKDTSSSTSGSGSSNASIPEKDANMDDVSGEDLHPSITPENRRELFDLARISSRPQADPAPDLANAATRSSLDALRDAHQHSKALDPDSPEFDLPSWFRFVISAAHSRGLRQPRTGVTFRNVDVYGSGSTVLFQDTVASAVTAALPIKGLGTLKKSPTPILHNVNGGVDGGELLLVLGRPGSGCSTLLKTLTGETQGLEVGDKALLSYKGVPQKTMVKQFQGDLLYNQEVDRHFPHLTVGQTLEMAASYRAPSDPWNGMTRYEWTKYITKVVMAVFGLSHTYNTKVGNDFIRGVSGGERKRVSIAEMAIAGSQVAAWDNSTRGLDSATALEFVKAIKTYATLGGTAHVAALYQASDSIYKLFDKVTVLYEGRQIFFGPTSRAHHYFEEMGWVCPPRQTTTDFLTAITNPIERRAREGMADKVPRTAQEFERYWLDSVDFRALSRQLDRDEAANAAETLAGLEEAKHQSQKKHTSPKSPYMIPITTQIRLNTKRAYLRVWQDKAATITTCTAQAVQALIIGSIFNGNKEATQGFRARMAALLFSVILNALVAIAEIQSLYEQRPIVEKHKSYAFYRPFTEAVGGLVADIPVKFFVAVVFNVTIYFLANLRGEAAQFFIYFLVTYMLVMTMTTLFRFIAASTKTISQALAIAGVIFLVILTYNGFVIPVSNMTDWFKWLRWLNPAYYSFEMVVANEFHGRNFTCSDVVPAYDNLQGTEFVCVSPGAVPGRWTVLGDDFIDSSYDYSYSHVWRNFGIMWVFLFFFLACYFVAVEYITGLNTKAEALVFRRNHLPDDLKAADDPESQEKSLRPQLSATHHDESYIPPQTSTFTWRDVVYDIKIKQEKRRLLDHVSGWVKPGTLTALMGASGAGKTTLLDVLAQRVSVGVVTGSMLVDGKPLDPSFRRKTGYVQQQDLHLGTCTVRESLRFSALVRQPHSVPVEEKYAYVENVIKTLGMESFAEAVVGQPGEGLNVEQRKRLTIGVELAAKPELLLFLDEPTSGLDSQSSWDIGALLRKLADGGQAVLCTIHQPSAVLFEQFDRLLFLAPGGHTVYFGDIGHNSEAVLSYFERNGARKCERKENPAEYILEIMGAGPKGSAANDWPKVWKHSPESNAVQEELGRLMQQRDGATAESAQVASQTEFAIPFSSQLYLVTHRVFQQYWRTPSYIWSKLTLGTMAGLFIGFSFFDADNTVAGTEGVIFGVYTVTALIPVLAQQVFPIFISQRALYEVRERPARAYSWKVFLIANIIVEIPYQIFTGIIVWASYYYPINGVQPSARQLTVLVYTIQFFIYGSSFSHLVIAGMPDAESASHIVSMFFVLIFTFNGVMQPPDALPGFWEFMWRLSPLAYWINGVVGTVTHDRRIECSRTELSVFDPPAGSTCGQYLDAFLQQSTGQLMNPSATAGCEYCRFTYADQYVTEFKIEWGDRWRNFGILWVYIAFNIAMATVLYYLFRVKKWRRG</sequence>
<evidence type="ECO:0000256" key="10">
    <source>
        <dbReference type="SAM" id="Phobius"/>
    </source>
</evidence>
<dbReference type="PANTHER" id="PTHR19241">
    <property type="entry name" value="ATP-BINDING CASSETTE TRANSPORTER"/>
    <property type="match status" value="1"/>
</dbReference>
<dbReference type="InterPro" id="IPR034001">
    <property type="entry name" value="ABCG_PDR_1"/>
</dbReference>
<proteinExistence type="inferred from homology"/>
<keyword evidence="8 10" id="KW-0472">Membrane</keyword>
<dbReference type="InterPro" id="IPR003593">
    <property type="entry name" value="AAA+_ATPase"/>
</dbReference>
<dbReference type="Proteomes" id="UP000774617">
    <property type="component" value="Unassembled WGS sequence"/>
</dbReference>
<evidence type="ECO:0000313" key="13">
    <source>
        <dbReference type="Proteomes" id="UP000774617"/>
    </source>
</evidence>
<keyword evidence="13" id="KW-1185">Reference proteome</keyword>
<dbReference type="Pfam" id="PF14510">
    <property type="entry name" value="ABC_trans_N"/>
    <property type="match status" value="1"/>
</dbReference>
<feature type="transmembrane region" description="Helical" evidence="10">
    <location>
        <begin position="620"/>
        <end position="643"/>
    </location>
</feature>
<organism evidence="12 13">
    <name type="scientific">Macrophomina phaseolina</name>
    <dbReference type="NCBI Taxonomy" id="35725"/>
    <lineage>
        <taxon>Eukaryota</taxon>
        <taxon>Fungi</taxon>
        <taxon>Dikarya</taxon>
        <taxon>Ascomycota</taxon>
        <taxon>Pezizomycotina</taxon>
        <taxon>Dothideomycetes</taxon>
        <taxon>Dothideomycetes incertae sedis</taxon>
        <taxon>Botryosphaeriales</taxon>
        <taxon>Botryosphaeriaceae</taxon>
        <taxon>Macrophomina</taxon>
    </lineage>
</organism>
<feature type="compositionally biased region" description="Basic and acidic residues" evidence="9">
    <location>
        <begin position="803"/>
        <end position="815"/>
    </location>
</feature>
<dbReference type="CDD" id="cd03233">
    <property type="entry name" value="ABCG_PDR_domain1"/>
    <property type="match status" value="1"/>
</dbReference>
<dbReference type="PROSITE" id="PS50893">
    <property type="entry name" value="ABC_TRANSPORTER_2"/>
    <property type="match status" value="2"/>
</dbReference>
<dbReference type="InterPro" id="IPR013525">
    <property type="entry name" value="ABC2_TM"/>
</dbReference>
<dbReference type="SUPFAM" id="SSF52540">
    <property type="entry name" value="P-loop containing nucleoside triphosphate hydrolases"/>
    <property type="match status" value="2"/>
</dbReference>
<dbReference type="InterPro" id="IPR029481">
    <property type="entry name" value="ABC_trans_N"/>
</dbReference>
<evidence type="ECO:0000256" key="4">
    <source>
        <dbReference type="ARBA" id="ARBA00022692"/>
    </source>
</evidence>
<accession>A0ABQ8FQN7</accession>
<feature type="domain" description="ABC transporter" evidence="11">
    <location>
        <begin position="153"/>
        <end position="403"/>
    </location>
</feature>
<evidence type="ECO:0000256" key="8">
    <source>
        <dbReference type="ARBA" id="ARBA00023136"/>
    </source>
</evidence>
<name>A0ABQ8FQN7_9PEZI</name>
<evidence type="ECO:0000256" key="7">
    <source>
        <dbReference type="ARBA" id="ARBA00022989"/>
    </source>
</evidence>
<comment type="subcellular location">
    <subcellularLocation>
        <location evidence="1">Membrane</location>
        <topology evidence="1">Multi-pass membrane protein</topology>
    </subcellularLocation>
</comment>
<feature type="transmembrane region" description="Helical" evidence="10">
    <location>
        <begin position="1286"/>
        <end position="1308"/>
    </location>
</feature>
<dbReference type="Pfam" id="PF00005">
    <property type="entry name" value="ABC_tran"/>
    <property type="match status" value="2"/>
</dbReference>
<dbReference type="InterPro" id="IPR034003">
    <property type="entry name" value="ABCG_PDR_2"/>
</dbReference>
<reference evidence="12 13" key="1">
    <citation type="journal article" date="2021" name="Nat. Commun.">
        <title>Genetic determinants of endophytism in the Arabidopsis root mycobiome.</title>
        <authorList>
            <person name="Mesny F."/>
            <person name="Miyauchi S."/>
            <person name="Thiergart T."/>
            <person name="Pickel B."/>
            <person name="Atanasova L."/>
            <person name="Karlsson M."/>
            <person name="Huettel B."/>
            <person name="Barry K.W."/>
            <person name="Haridas S."/>
            <person name="Chen C."/>
            <person name="Bauer D."/>
            <person name="Andreopoulos W."/>
            <person name="Pangilinan J."/>
            <person name="LaButti K."/>
            <person name="Riley R."/>
            <person name="Lipzen A."/>
            <person name="Clum A."/>
            <person name="Drula E."/>
            <person name="Henrissat B."/>
            <person name="Kohler A."/>
            <person name="Grigoriev I.V."/>
            <person name="Martin F.M."/>
            <person name="Hacquard S."/>
        </authorList>
    </citation>
    <scope>NUCLEOTIDE SEQUENCE [LARGE SCALE GENOMIC DNA]</scope>
    <source>
        <strain evidence="12 13">MPI-SDFR-AT-0080</strain>
    </source>
</reference>
<dbReference type="Gene3D" id="3.40.50.300">
    <property type="entry name" value="P-loop containing nucleotide triphosphate hydrolases"/>
    <property type="match status" value="2"/>
</dbReference>
<feature type="transmembrane region" description="Helical" evidence="10">
    <location>
        <begin position="545"/>
        <end position="567"/>
    </location>
</feature>
<keyword evidence="5" id="KW-0547">Nucleotide-binding</keyword>
<feature type="compositionally biased region" description="Low complexity" evidence="9">
    <location>
        <begin position="12"/>
        <end position="22"/>
    </location>
</feature>
<dbReference type="PROSITE" id="PS00211">
    <property type="entry name" value="ABC_TRANSPORTER_1"/>
    <property type="match status" value="1"/>
</dbReference>
<comment type="caution">
    <text evidence="12">The sequence shown here is derived from an EMBL/GenBank/DDBJ whole genome shotgun (WGS) entry which is preliminary data.</text>
</comment>
<evidence type="ECO:0000256" key="3">
    <source>
        <dbReference type="ARBA" id="ARBA00022448"/>
    </source>
</evidence>
<feature type="transmembrane region" description="Helical" evidence="10">
    <location>
        <begin position="1174"/>
        <end position="1193"/>
    </location>
</feature>
<feature type="transmembrane region" description="Helical" evidence="10">
    <location>
        <begin position="1440"/>
        <end position="1459"/>
    </location>
</feature>
<dbReference type="InterPro" id="IPR003439">
    <property type="entry name" value="ABC_transporter-like_ATP-bd"/>
</dbReference>
<dbReference type="EMBL" id="JAGTJR010000087">
    <property type="protein sequence ID" value="KAH7012393.1"/>
    <property type="molecule type" value="Genomic_DNA"/>
</dbReference>
<feature type="compositionally biased region" description="Basic and acidic residues" evidence="9">
    <location>
        <begin position="1"/>
        <end position="10"/>
    </location>
</feature>
<dbReference type="Pfam" id="PF01061">
    <property type="entry name" value="ABC2_membrane"/>
    <property type="match status" value="2"/>
</dbReference>
<keyword evidence="3" id="KW-0813">Transport</keyword>
<feature type="region of interest" description="Disordered" evidence="9">
    <location>
        <begin position="803"/>
        <end position="822"/>
    </location>
</feature>
<dbReference type="InterPro" id="IPR043926">
    <property type="entry name" value="ABCG_dom"/>
</dbReference>
<evidence type="ECO:0000256" key="9">
    <source>
        <dbReference type="SAM" id="MobiDB-lite"/>
    </source>
</evidence>
<protein>
    <submittedName>
        <fullName evidence="12">ABC multidrug transporter</fullName>
    </submittedName>
</protein>
<evidence type="ECO:0000259" key="11">
    <source>
        <dbReference type="PROSITE" id="PS50893"/>
    </source>
</evidence>
<evidence type="ECO:0000256" key="2">
    <source>
        <dbReference type="ARBA" id="ARBA00006012"/>
    </source>
</evidence>
<evidence type="ECO:0000313" key="12">
    <source>
        <dbReference type="EMBL" id="KAH7012393.1"/>
    </source>
</evidence>
<feature type="domain" description="ABC transporter" evidence="11">
    <location>
        <begin position="836"/>
        <end position="1079"/>
    </location>
</feature>
<feature type="transmembrane region" description="Helical" evidence="10">
    <location>
        <begin position="1315"/>
        <end position="1334"/>
    </location>
</feature>
<dbReference type="InterPro" id="IPR027417">
    <property type="entry name" value="P-loop_NTPase"/>
</dbReference>
<evidence type="ECO:0000256" key="6">
    <source>
        <dbReference type="ARBA" id="ARBA00022840"/>
    </source>
</evidence>
<feature type="region of interest" description="Disordered" evidence="9">
    <location>
        <begin position="1"/>
        <end position="54"/>
    </location>
</feature>
<feature type="transmembrane region" description="Helical" evidence="10">
    <location>
        <begin position="1205"/>
        <end position="1228"/>
    </location>
</feature>
<feature type="transmembrane region" description="Helical" evidence="10">
    <location>
        <begin position="756"/>
        <end position="777"/>
    </location>
</feature>
<dbReference type="Pfam" id="PF06422">
    <property type="entry name" value="PDR_CDR"/>
    <property type="match status" value="2"/>
</dbReference>
<keyword evidence="6" id="KW-0067">ATP-binding</keyword>
<gene>
    <name evidence="12" type="ORF">B0J12DRAFT_777502</name>
</gene>
<dbReference type="Pfam" id="PF19055">
    <property type="entry name" value="ABC2_membrane_7"/>
    <property type="match status" value="1"/>
</dbReference>
<feature type="transmembrane region" description="Helical" evidence="10">
    <location>
        <begin position="588"/>
        <end position="614"/>
    </location>
</feature>
<dbReference type="SMART" id="SM00382">
    <property type="entry name" value="AAA"/>
    <property type="match status" value="2"/>
</dbReference>
<keyword evidence="7 10" id="KW-1133">Transmembrane helix</keyword>
<evidence type="ECO:0000256" key="5">
    <source>
        <dbReference type="ARBA" id="ARBA00022741"/>
    </source>
</evidence>
<evidence type="ECO:0000256" key="1">
    <source>
        <dbReference type="ARBA" id="ARBA00004141"/>
    </source>
</evidence>